<dbReference type="Gene3D" id="3.40.50.720">
    <property type="entry name" value="NAD(P)-binding Rossmann-like Domain"/>
    <property type="match status" value="1"/>
</dbReference>
<keyword evidence="4" id="KW-1185">Reference proteome</keyword>
<organism evidence="3 4">
    <name type="scientific">Paenibacillus contaminans</name>
    <dbReference type="NCBI Taxonomy" id="450362"/>
    <lineage>
        <taxon>Bacteria</taxon>
        <taxon>Bacillati</taxon>
        <taxon>Bacillota</taxon>
        <taxon>Bacilli</taxon>
        <taxon>Bacillales</taxon>
        <taxon>Paenibacillaceae</taxon>
        <taxon>Paenibacillus</taxon>
    </lineage>
</organism>
<feature type="domain" description="Gfo/Idh/MocA-like oxidoreductase N-terminal" evidence="1">
    <location>
        <begin position="4"/>
        <end position="125"/>
    </location>
</feature>
<dbReference type="RefSeq" id="WP_113031530.1">
    <property type="nucleotide sequence ID" value="NZ_QMFB01000007.1"/>
</dbReference>
<evidence type="ECO:0000259" key="1">
    <source>
        <dbReference type="Pfam" id="PF01408"/>
    </source>
</evidence>
<sequence length="345" mass="37437">MAKLKIGVVGGGGIAQAAHINNYKKHGDKVELVAIADVNKGVLQRNIEEHGFAYAFEDYNEMFADVELDAVSICTPNKFHAPATLAALKAGCNVLCEKPPAMTAAEAEAMEEAANASGKILAYGFNNRYKARAQYLKRMIEDGELGRIYAGRISAMRRNGIPGGVFVNQELQGGGPLIDIGVHMLDLALWYMEFPKPVSVLGSTHRELGIKPLESVPTPWDYRNYTVEDLAMGMIKFDNGATLLLETSFIVHTLENTNNTVRLHGTKGGCDFKTGGVFQSRYGTIVDIAAPKLPDPDSHQLQLEAFIDAVAGNGRMLSTPRQGVIVQQIIEGLYRSAETGEAVKL</sequence>
<comment type="caution">
    <text evidence="3">The sequence shown here is derived from an EMBL/GenBank/DDBJ whole genome shotgun (WGS) entry which is preliminary data.</text>
</comment>
<dbReference type="EMBL" id="QMFB01000007">
    <property type="protein sequence ID" value="RAV20672.1"/>
    <property type="molecule type" value="Genomic_DNA"/>
</dbReference>
<protein>
    <submittedName>
        <fullName evidence="3">Gfo/Idh/MocA family oxidoreductase</fullName>
    </submittedName>
</protein>
<dbReference type="AlphaFoldDB" id="A0A329MM35"/>
<evidence type="ECO:0000259" key="2">
    <source>
        <dbReference type="Pfam" id="PF22725"/>
    </source>
</evidence>
<dbReference type="InterPro" id="IPR000683">
    <property type="entry name" value="Gfo/Idh/MocA-like_OxRdtase_N"/>
</dbReference>
<dbReference type="InterPro" id="IPR036291">
    <property type="entry name" value="NAD(P)-bd_dom_sf"/>
</dbReference>
<dbReference type="Gene3D" id="3.30.360.10">
    <property type="entry name" value="Dihydrodipicolinate Reductase, domain 2"/>
    <property type="match status" value="1"/>
</dbReference>
<dbReference type="InterPro" id="IPR055170">
    <property type="entry name" value="GFO_IDH_MocA-like_dom"/>
</dbReference>
<dbReference type="Pfam" id="PF22725">
    <property type="entry name" value="GFO_IDH_MocA_C3"/>
    <property type="match status" value="1"/>
</dbReference>
<dbReference type="GO" id="GO:0000166">
    <property type="term" value="F:nucleotide binding"/>
    <property type="evidence" value="ECO:0007669"/>
    <property type="project" value="InterPro"/>
</dbReference>
<reference evidence="3 4" key="1">
    <citation type="journal article" date="2009" name="Int. J. Syst. Evol. Microbiol.">
        <title>Paenibacillus contaminans sp. nov., isolated from a contaminated laboratory plate.</title>
        <authorList>
            <person name="Chou J.H."/>
            <person name="Lee J.H."/>
            <person name="Lin M.C."/>
            <person name="Chang P.S."/>
            <person name="Arun A.B."/>
            <person name="Young C.C."/>
            <person name="Chen W.M."/>
        </authorList>
    </citation>
    <scope>NUCLEOTIDE SEQUENCE [LARGE SCALE GENOMIC DNA]</scope>
    <source>
        <strain evidence="3 4">CKOBP-6</strain>
    </source>
</reference>
<dbReference type="SUPFAM" id="SSF51735">
    <property type="entry name" value="NAD(P)-binding Rossmann-fold domains"/>
    <property type="match status" value="1"/>
</dbReference>
<gene>
    <name evidence="3" type="ORF">DQG23_14260</name>
</gene>
<dbReference type="PANTHER" id="PTHR43249">
    <property type="entry name" value="UDP-N-ACETYL-2-AMINO-2-DEOXY-D-GLUCURONATE OXIDASE"/>
    <property type="match status" value="1"/>
</dbReference>
<feature type="domain" description="GFO/IDH/MocA-like oxidoreductase" evidence="2">
    <location>
        <begin position="134"/>
        <end position="269"/>
    </location>
</feature>
<dbReference type="InterPro" id="IPR052515">
    <property type="entry name" value="Gfo/Idh/MocA_Oxidoreductase"/>
</dbReference>
<name>A0A329MM35_9BACL</name>
<evidence type="ECO:0000313" key="4">
    <source>
        <dbReference type="Proteomes" id="UP000250369"/>
    </source>
</evidence>
<dbReference type="OrthoDB" id="9815825at2"/>
<dbReference type="Pfam" id="PF01408">
    <property type="entry name" value="GFO_IDH_MocA"/>
    <property type="match status" value="1"/>
</dbReference>
<accession>A0A329MM35</accession>
<dbReference type="SUPFAM" id="SSF55347">
    <property type="entry name" value="Glyceraldehyde-3-phosphate dehydrogenase-like, C-terminal domain"/>
    <property type="match status" value="1"/>
</dbReference>
<proteinExistence type="predicted"/>
<dbReference type="PANTHER" id="PTHR43249:SF1">
    <property type="entry name" value="D-GLUCOSIDE 3-DEHYDROGENASE"/>
    <property type="match status" value="1"/>
</dbReference>
<dbReference type="Proteomes" id="UP000250369">
    <property type="component" value="Unassembled WGS sequence"/>
</dbReference>
<evidence type="ECO:0000313" key="3">
    <source>
        <dbReference type="EMBL" id="RAV20672.1"/>
    </source>
</evidence>